<dbReference type="OrthoDB" id="2489132at2"/>
<feature type="transmembrane region" description="Helical" evidence="4">
    <location>
        <begin position="37"/>
        <end position="53"/>
    </location>
</feature>
<keyword evidence="7" id="KW-1185">Reference proteome</keyword>
<evidence type="ECO:0000256" key="4">
    <source>
        <dbReference type="SAM" id="Phobius"/>
    </source>
</evidence>
<dbReference type="InterPro" id="IPR004089">
    <property type="entry name" value="MCPsignal_dom"/>
</dbReference>
<dbReference type="EMBL" id="ARZY01000049">
    <property type="protein sequence ID" value="EWH08347.1"/>
    <property type="molecule type" value="Genomic_DNA"/>
</dbReference>
<dbReference type="GO" id="GO:0007165">
    <property type="term" value="P:signal transduction"/>
    <property type="evidence" value="ECO:0007669"/>
    <property type="project" value="UniProtKB-KW"/>
</dbReference>
<evidence type="ECO:0000256" key="3">
    <source>
        <dbReference type="PROSITE-ProRule" id="PRU00284"/>
    </source>
</evidence>
<dbReference type="GO" id="GO:0016020">
    <property type="term" value="C:membrane"/>
    <property type="evidence" value="ECO:0007669"/>
    <property type="project" value="UniProtKB-SubCell"/>
</dbReference>
<evidence type="ECO:0000313" key="6">
    <source>
        <dbReference type="EMBL" id="EWH08347.1"/>
    </source>
</evidence>
<comment type="caution">
    <text evidence="6">The sequence shown here is derived from an EMBL/GenBank/DDBJ whole genome shotgun (WGS) entry which is preliminary data.</text>
</comment>
<dbReference type="RefSeq" id="WP_035016319.1">
    <property type="nucleotide sequence ID" value="NZ_ARZY01000049.1"/>
</dbReference>
<dbReference type="PROSITE" id="PS50111">
    <property type="entry name" value="CHEMOTAXIS_TRANSDUC_2"/>
    <property type="match status" value="1"/>
</dbReference>
<reference evidence="6 7" key="1">
    <citation type="journal article" date="2014" name="Genome Announc.">
        <title>Draft Genome Sequence of the Agar-Degrading Bacterium Catenovulum sp. Strain DS-2, Isolated from Intestines of Haliotis diversicolor.</title>
        <authorList>
            <person name="Shan D."/>
            <person name="Li X."/>
            <person name="Gu Z."/>
            <person name="Wei G."/>
            <person name="Gao Z."/>
            <person name="Shao Z."/>
        </authorList>
    </citation>
    <scope>NUCLEOTIDE SEQUENCE [LARGE SCALE GENOMIC DNA]</scope>
    <source>
        <strain evidence="6 7">DS-2</strain>
    </source>
</reference>
<dbReference type="PANTHER" id="PTHR32089:SF112">
    <property type="entry name" value="LYSOZYME-LIKE PROTEIN-RELATED"/>
    <property type="match status" value="1"/>
</dbReference>
<evidence type="ECO:0000313" key="7">
    <source>
        <dbReference type="Proteomes" id="UP000019276"/>
    </source>
</evidence>
<accession>W7QHB8</accession>
<dbReference type="Gene3D" id="1.10.287.950">
    <property type="entry name" value="Methyl-accepting chemotaxis protein"/>
    <property type="match status" value="1"/>
</dbReference>
<dbReference type="eggNOG" id="COG0840">
    <property type="taxonomic scope" value="Bacteria"/>
</dbReference>
<dbReference type="Proteomes" id="UP000019276">
    <property type="component" value="Unassembled WGS sequence"/>
</dbReference>
<evidence type="ECO:0000256" key="1">
    <source>
        <dbReference type="ARBA" id="ARBA00004370"/>
    </source>
</evidence>
<keyword evidence="4" id="KW-1133">Transmembrane helix</keyword>
<dbReference type="PANTHER" id="PTHR32089">
    <property type="entry name" value="METHYL-ACCEPTING CHEMOTAXIS PROTEIN MCPB"/>
    <property type="match status" value="1"/>
</dbReference>
<comment type="subcellular location">
    <subcellularLocation>
        <location evidence="1">Membrane</location>
    </subcellularLocation>
</comment>
<keyword evidence="2 3" id="KW-0807">Transducer</keyword>
<keyword evidence="4" id="KW-0812">Transmembrane</keyword>
<dbReference type="GO" id="GO:0006935">
    <property type="term" value="P:chemotaxis"/>
    <property type="evidence" value="ECO:0007669"/>
    <property type="project" value="UniProtKB-ARBA"/>
</dbReference>
<dbReference type="PATRIC" id="fig|1328313.3.peg.3623"/>
<dbReference type="STRING" id="1328313.DS2_17712"/>
<name>W7QHB8_9ALTE</name>
<dbReference type="SUPFAM" id="SSF58104">
    <property type="entry name" value="Methyl-accepting chemotaxis protein (MCP) signaling domain"/>
    <property type="match status" value="1"/>
</dbReference>
<proteinExistence type="predicted"/>
<gene>
    <name evidence="6" type="ORF">DS2_17712</name>
</gene>
<dbReference type="AlphaFoldDB" id="W7QHB8"/>
<feature type="transmembrane region" description="Helical" evidence="4">
    <location>
        <begin position="107"/>
        <end position="133"/>
    </location>
</feature>
<organism evidence="6 7">
    <name type="scientific">Catenovulum agarivorans DS-2</name>
    <dbReference type="NCBI Taxonomy" id="1328313"/>
    <lineage>
        <taxon>Bacteria</taxon>
        <taxon>Pseudomonadati</taxon>
        <taxon>Pseudomonadota</taxon>
        <taxon>Gammaproteobacteria</taxon>
        <taxon>Alteromonadales</taxon>
        <taxon>Alteromonadaceae</taxon>
        <taxon>Catenovulum</taxon>
    </lineage>
</organism>
<dbReference type="Pfam" id="PF00015">
    <property type="entry name" value="MCPsignal"/>
    <property type="match status" value="1"/>
</dbReference>
<protein>
    <submittedName>
        <fullName evidence="6">Methyl-accepting chemotaxis protein</fullName>
    </submittedName>
</protein>
<keyword evidence="4" id="KW-0472">Membrane</keyword>
<evidence type="ECO:0000259" key="5">
    <source>
        <dbReference type="PROSITE" id="PS50111"/>
    </source>
</evidence>
<feature type="transmembrane region" description="Helical" evidence="4">
    <location>
        <begin position="139"/>
        <end position="161"/>
    </location>
</feature>
<feature type="domain" description="Methyl-accepting transducer" evidence="5">
    <location>
        <begin position="221"/>
        <end position="457"/>
    </location>
</feature>
<dbReference type="SMART" id="SM00283">
    <property type="entry name" value="MA"/>
    <property type="match status" value="1"/>
</dbReference>
<sequence length="493" mass="54193">MQYPWITKSNRIFIGVLIGQFLLSYIVAFYTSTWLEATFIGLAIIALPLFLIFSQPFAAVTRHCVAIAIQLFAALHIHQAQGLIEIHFEIFVLLAFLSFYRDWRVILSSVLVVAIHHISFFILQSQGVGVFIFEPSHVYFYILVIHALFAITEAALLMFVAKVSYAEAKASLQMTETIKKILQTQGSFNLSVELDSHNKQLKGFNQLISSFQQFISSVSAVNKDVTTLSKQVAEVSRNVEQATANTNEQVNMIATATEEMTVANSDVAERAADMNSFSQTALAKANAANKVITSGSNEMAGLREQLTNAAETIDSLASKCGQINEVMEAIRTISEQTNLLALNAAIESARAGEHGRGFAVVADEVRQLAMSTRENTEQISGIITTLITDAQQSVEQMNECKERASSADNISFNAKSEIEQVVKDIANISENIAYVATAIEQQSTASQSISRSTQALSSTSEELKNYSDTAGETFALLHKNIEELDQQIARFKV</sequence>
<feature type="transmembrane region" description="Helical" evidence="4">
    <location>
        <begin position="12"/>
        <end position="31"/>
    </location>
</feature>
<evidence type="ECO:0000256" key="2">
    <source>
        <dbReference type="ARBA" id="ARBA00023224"/>
    </source>
</evidence>